<keyword evidence="2" id="KW-1185">Reference proteome</keyword>
<gene>
    <name evidence="1" type="ORF">OFUS_LOCUS13341</name>
</gene>
<evidence type="ECO:0000313" key="1">
    <source>
        <dbReference type="EMBL" id="CAH1787696.1"/>
    </source>
</evidence>
<name>A0A8S4P0I8_OWEFU</name>
<evidence type="ECO:0000313" key="2">
    <source>
        <dbReference type="Proteomes" id="UP000749559"/>
    </source>
</evidence>
<proteinExistence type="predicted"/>
<dbReference type="EMBL" id="CAIIXF020000006">
    <property type="protein sequence ID" value="CAH1787696.1"/>
    <property type="molecule type" value="Genomic_DNA"/>
</dbReference>
<comment type="caution">
    <text evidence="1">The sequence shown here is derived from an EMBL/GenBank/DDBJ whole genome shotgun (WGS) entry which is preliminary data.</text>
</comment>
<organism evidence="1 2">
    <name type="scientific">Owenia fusiformis</name>
    <name type="common">Polychaete worm</name>
    <dbReference type="NCBI Taxonomy" id="6347"/>
    <lineage>
        <taxon>Eukaryota</taxon>
        <taxon>Metazoa</taxon>
        <taxon>Spiralia</taxon>
        <taxon>Lophotrochozoa</taxon>
        <taxon>Annelida</taxon>
        <taxon>Polychaeta</taxon>
        <taxon>Sedentaria</taxon>
        <taxon>Canalipalpata</taxon>
        <taxon>Sabellida</taxon>
        <taxon>Oweniida</taxon>
        <taxon>Oweniidae</taxon>
        <taxon>Owenia</taxon>
    </lineage>
</organism>
<accession>A0A8S4P0I8</accession>
<protein>
    <submittedName>
        <fullName evidence="1">Uncharacterized protein</fullName>
    </submittedName>
</protein>
<dbReference type="Proteomes" id="UP000749559">
    <property type="component" value="Unassembled WGS sequence"/>
</dbReference>
<reference evidence="1" key="1">
    <citation type="submission" date="2022-03" db="EMBL/GenBank/DDBJ databases">
        <authorList>
            <person name="Martin C."/>
        </authorList>
    </citation>
    <scope>NUCLEOTIDE SEQUENCE</scope>
</reference>
<dbReference type="AlphaFoldDB" id="A0A8S4P0I8"/>
<sequence>MAKEEIIAQSSSVILSYEQGIISANIKQEIDESHYCINSEMNSMNGNVYANEHVRTSQAIKQEIETYSSTDNIPIEDVGVLTKYNDDIVKEEVAAPSNSVPLDEKQTFDQGEEVKMMIKISKTI</sequence>